<protein>
    <recommendedName>
        <fullName evidence="14">FHA domain-containing protein</fullName>
    </recommendedName>
</protein>
<dbReference type="CDD" id="cd00060">
    <property type="entry name" value="FHA"/>
    <property type="match status" value="1"/>
</dbReference>
<keyword evidence="13" id="KW-1185">Reference proteome</keyword>
<dbReference type="GO" id="GO:0000724">
    <property type="term" value="P:double-strand break repair via homologous recombination"/>
    <property type="evidence" value="ECO:0007669"/>
    <property type="project" value="TreeGrafter"/>
</dbReference>
<dbReference type="SMART" id="SM00240">
    <property type="entry name" value="FHA"/>
    <property type="match status" value="1"/>
</dbReference>
<dbReference type="GO" id="GO:0005694">
    <property type="term" value="C:chromosome"/>
    <property type="evidence" value="ECO:0007669"/>
    <property type="project" value="UniProtKB-SubCell"/>
</dbReference>
<dbReference type="Pfam" id="PF00498">
    <property type="entry name" value="FHA"/>
    <property type="match status" value="1"/>
</dbReference>
<evidence type="ECO:0000256" key="4">
    <source>
        <dbReference type="ARBA" id="ARBA00022737"/>
    </source>
</evidence>
<gene>
    <name evidence="12" type="ORF">AKO1_012122</name>
</gene>
<dbReference type="Gene3D" id="3.40.50.10190">
    <property type="entry name" value="BRCT domain"/>
    <property type="match status" value="2"/>
</dbReference>
<dbReference type="PANTHER" id="PTHR13763:SF0">
    <property type="entry name" value="BREAST CANCER TYPE 1 SUSCEPTIBILITY PROTEIN"/>
    <property type="match status" value="1"/>
</dbReference>
<evidence type="ECO:0000256" key="9">
    <source>
        <dbReference type="SAM" id="MobiDB-lite"/>
    </source>
</evidence>
<dbReference type="InterPro" id="IPR002716">
    <property type="entry name" value="PIN_dom"/>
</dbReference>
<dbReference type="GO" id="GO:0045944">
    <property type="term" value="P:positive regulation of transcription by RNA polymerase II"/>
    <property type="evidence" value="ECO:0007669"/>
    <property type="project" value="TreeGrafter"/>
</dbReference>
<evidence type="ECO:0000313" key="12">
    <source>
        <dbReference type="EMBL" id="KAL0486804.1"/>
    </source>
</evidence>
<dbReference type="PANTHER" id="PTHR13763">
    <property type="entry name" value="BREAST CANCER TYPE 1 SUSCEPTIBILITY PROTEIN BRCA1"/>
    <property type="match status" value="1"/>
</dbReference>
<keyword evidence="7" id="KW-0539">Nucleus</keyword>
<accession>A0AAW2ZBU2</accession>
<feature type="domain" description="BRCT" evidence="11">
    <location>
        <begin position="140"/>
        <end position="226"/>
    </location>
</feature>
<evidence type="ECO:0000256" key="3">
    <source>
        <dbReference type="ARBA" id="ARBA00022454"/>
    </source>
</evidence>
<evidence type="ECO:0000256" key="2">
    <source>
        <dbReference type="ARBA" id="ARBA00004286"/>
    </source>
</evidence>
<reference evidence="12 13" key="1">
    <citation type="submission" date="2024-03" db="EMBL/GenBank/DDBJ databases">
        <title>The Acrasis kona genome and developmental transcriptomes reveal deep origins of eukaryotic multicellular pathways.</title>
        <authorList>
            <person name="Sheikh S."/>
            <person name="Fu C.-J."/>
            <person name="Brown M.W."/>
            <person name="Baldauf S.L."/>
        </authorList>
    </citation>
    <scope>NUCLEOTIDE SEQUENCE [LARGE SCALE GENOMIC DNA]</scope>
    <source>
        <strain evidence="12 13">ATCC MYA-3509</strain>
    </source>
</reference>
<comment type="caution">
    <text evidence="12">The sequence shown here is derived from an EMBL/GenBank/DDBJ whole genome shotgun (WGS) entry which is preliminary data.</text>
</comment>
<dbReference type="SUPFAM" id="SSF49879">
    <property type="entry name" value="SMAD/FHA domain"/>
    <property type="match status" value="1"/>
</dbReference>
<evidence type="ECO:0000256" key="1">
    <source>
        <dbReference type="ARBA" id="ARBA00004123"/>
    </source>
</evidence>
<dbReference type="EMBL" id="JAOPGA020001266">
    <property type="protein sequence ID" value="KAL0486804.1"/>
    <property type="molecule type" value="Genomic_DNA"/>
</dbReference>
<keyword evidence="6" id="KW-0234">DNA repair</keyword>
<dbReference type="SUPFAM" id="SSF52113">
    <property type="entry name" value="BRCT domain"/>
    <property type="match status" value="2"/>
</dbReference>
<proteinExistence type="predicted"/>
<sequence length="627" mass="71817">MAKRKDREYNIDFDDEEQDDAPKVPKKQKLSSTNAKDVVLETSSIVQLQTVVDIASQNEIPLCGSDFRKTTHLICHADKKGTCRRTLKVFTAILNGAYLLTLDWILNCGKAEGLVDEAKFELTKEQCPGAIKARKSIKKNEDRLLSDKKVFVVGETRADKDWCLQGGTVSPSYKHCDYCIYGTFQEDLEFKPLKHEGRPIKPIVEEKWLLDSIYSYKLMDVQDYLVKKFKPKSNSTSSDQIVNIVETELSFKQSDTHFIIDDKTPIKKSQTTAIMRLASHESFKNFSSTPLIPLSSEKQTITLGRCATSDFYINDRKQAVVSRNHAHVIKEDNHHKIIDNNSTNGTFVNNVKIKEAVLVDGDIIQFGHSDCNVSVNKRVNKVDTSCVYIYERYQCETIVTAKEYEDVYNKEMRRIKQKIDEELEAEGEVMMGSTKSSLEKEKRFINNHLDDHFEQLPHEYSCATKCVYAIVDTSCLLASGSTENYILSATQPWTCCLEYIMEKRRDTIIVIPYMVLIELVNLVESKNELVSQRAKIVVDYLKGHFDKTNSKRVPRIVVQKEGCTISIQDRGIPYVCSNDHILNCCLYFQYKVVGKNQSVRFLSEDVDMRVRTHLHQSKASSIRKYTL</sequence>
<evidence type="ECO:0000313" key="13">
    <source>
        <dbReference type="Proteomes" id="UP001431209"/>
    </source>
</evidence>
<dbReference type="InterPro" id="IPR000253">
    <property type="entry name" value="FHA_dom"/>
</dbReference>
<comment type="subcellular location">
    <subcellularLocation>
        <location evidence="2">Chromosome</location>
    </subcellularLocation>
    <subcellularLocation>
        <location evidence="1">Nucleus</location>
    </subcellularLocation>
</comment>
<dbReference type="GO" id="GO:0004842">
    <property type="term" value="F:ubiquitin-protein transferase activity"/>
    <property type="evidence" value="ECO:0007669"/>
    <property type="project" value="TreeGrafter"/>
</dbReference>
<dbReference type="InterPro" id="IPR001357">
    <property type="entry name" value="BRCT_dom"/>
</dbReference>
<feature type="domain" description="FHA" evidence="10">
    <location>
        <begin position="301"/>
        <end position="353"/>
    </location>
</feature>
<feature type="region of interest" description="Disordered" evidence="9">
    <location>
        <begin position="1"/>
        <end position="29"/>
    </location>
</feature>
<dbReference type="InterPro" id="IPR031099">
    <property type="entry name" value="BRCA1-associated"/>
</dbReference>
<feature type="compositionally biased region" description="Basic and acidic residues" evidence="9">
    <location>
        <begin position="1"/>
        <end position="10"/>
    </location>
</feature>
<dbReference type="Gene3D" id="3.40.50.1010">
    <property type="entry name" value="5'-nuclease"/>
    <property type="match status" value="1"/>
</dbReference>
<keyword evidence="8" id="KW-0131">Cell cycle</keyword>
<dbReference type="Gene3D" id="2.60.200.20">
    <property type="match status" value="1"/>
</dbReference>
<dbReference type="PROSITE" id="PS50006">
    <property type="entry name" value="FHA_DOMAIN"/>
    <property type="match status" value="1"/>
</dbReference>
<evidence type="ECO:0000256" key="8">
    <source>
        <dbReference type="ARBA" id="ARBA00023306"/>
    </source>
</evidence>
<dbReference type="AlphaFoldDB" id="A0AAW2ZBU2"/>
<dbReference type="Pfam" id="PF13638">
    <property type="entry name" value="PIN_4"/>
    <property type="match status" value="1"/>
</dbReference>
<dbReference type="InterPro" id="IPR008984">
    <property type="entry name" value="SMAD_FHA_dom_sf"/>
</dbReference>
<dbReference type="Proteomes" id="UP001431209">
    <property type="component" value="Unassembled WGS sequence"/>
</dbReference>
<dbReference type="PROSITE" id="PS50172">
    <property type="entry name" value="BRCT"/>
    <property type="match status" value="2"/>
</dbReference>
<evidence type="ECO:0008006" key="14">
    <source>
        <dbReference type="Google" id="ProtNLM"/>
    </source>
</evidence>
<feature type="domain" description="BRCT" evidence="11">
    <location>
        <begin position="68"/>
        <end position="122"/>
    </location>
</feature>
<evidence type="ECO:0000256" key="7">
    <source>
        <dbReference type="ARBA" id="ARBA00023242"/>
    </source>
</evidence>
<evidence type="ECO:0000256" key="5">
    <source>
        <dbReference type="ARBA" id="ARBA00022763"/>
    </source>
</evidence>
<dbReference type="GO" id="GO:0005634">
    <property type="term" value="C:nucleus"/>
    <property type="evidence" value="ECO:0007669"/>
    <property type="project" value="UniProtKB-SubCell"/>
</dbReference>
<keyword evidence="4" id="KW-0677">Repeat</keyword>
<dbReference type="InterPro" id="IPR036420">
    <property type="entry name" value="BRCT_dom_sf"/>
</dbReference>
<keyword evidence="3" id="KW-0158">Chromosome</keyword>
<organism evidence="12 13">
    <name type="scientific">Acrasis kona</name>
    <dbReference type="NCBI Taxonomy" id="1008807"/>
    <lineage>
        <taxon>Eukaryota</taxon>
        <taxon>Discoba</taxon>
        <taxon>Heterolobosea</taxon>
        <taxon>Tetramitia</taxon>
        <taxon>Eutetramitia</taxon>
        <taxon>Acrasidae</taxon>
        <taxon>Acrasis</taxon>
    </lineage>
</organism>
<evidence type="ECO:0000259" key="10">
    <source>
        <dbReference type="PROSITE" id="PS50006"/>
    </source>
</evidence>
<evidence type="ECO:0000259" key="11">
    <source>
        <dbReference type="PROSITE" id="PS50172"/>
    </source>
</evidence>
<keyword evidence="5" id="KW-0227">DNA damage</keyword>
<name>A0AAW2ZBU2_9EUKA</name>
<evidence type="ECO:0000256" key="6">
    <source>
        <dbReference type="ARBA" id="ARBA00023204"/>
    </source>
</evidence>